<sequence>MSQQQRMLARLAGKTTILHRASCSTAGPGNASAAAKFGGIATSEPWKGSTPCAGTRPPSFPPLNGAPSCARPPGDIGDIADASASDCAGTCGGTGPADPGAASAPAATWAAAATTAPAPTPAAAPTT</sequence>
<feature type="compositionally biased region" description="Low complexity" evidence="1">
    <location>
        <begin position="96"/>
        <end position="117"/>
    </location>
</feature>
<evidence type="ECO:0000256" key="1">
    <source>
        <dbReference type="SAM" id="MobiDB-lite"/>
    </source>
</evidence>
<reference evidence="2" key="2">
    <citation type="submission" date="2018-05" db="EMBL/GenBank/DDBJ databases">
        <title>OgluRS3 (Oryza glumaepatula Reference Sequence Version 3).</title>
        <authorList>
            <person name="Zhang J."/>
            <person name="Kudrna D."/>
            <person name="Lee S."/>
            <person name="Talag J."/>
            <person name="Welchert J."/>
            <person name="Wing R.A."/>
        </authorList>
    </citation>
    <scope>NUCLEOTIDE SEQUENCE [LARGE SCALE GENOMIC DNA]</scope>
</reference>
<organism evidence="2">
    <name type="scientific">Oryza glumipatula</name>
    <dbReference type="NCBI Taxonomy" id="40148"/>
    <lineage>
        <taxon>Eukaryota</taxon>
        <taxon>Viridiplantae</taxon>
        <taxon>Streptophyta</taxon>
        <taxon>Embryophyta</taxon>
        <taxon>Tracheophyta</taxon>
        <taxon>Spermatophyta</taxon>
        <taxon>Magnoliopsida</taxon>
        <taxon>Liliopsida</taxon>
        <taxon>Poales</taxon>
        <taxon>Poaceae</taxon>
        <taxon>BOP clade</taxon>
        <taxon>Oryzoideae</taxon>
        <taxon>Oryzeae</taxon>
        <taxon>Oryzinae</taxon>
        <taxon>Oryza</taxon>
    </lineage>
</organism>
<dbReference type="AlphaFoldDB" id="A0A0E0BMA7"/>
<name>A0A0E0BMA7_9ORYZ</name>
<keyword evidence="3" id="KW-1185">Reference proteome</keyword>
<protein>
    <submittedName>
        <fullName evidence="2">Uncharacterized protein</fullName>
    </submittedName>
</protein>
<evidence type="ECO:0000313" key="3">
    <source>
        <dbReference type="Proteomes" id="UP000026961"/>
    </source>
</evidence>
<proteinExistence type="predicted"/>
<feature type="region of interest" description="Disordered" evidence="1">
    <location>
        <begin position="47"/>
        <end position="127"/>
    </location>
</feature>
<dbReference type="HOGENOM" id="CLU_1973969_0_0_1"/>
<reference evidence="2" key="1">
    <citation type="submission" date="2015-04" db="UniProtKB">
        <authorList>
            <consortium name="EnsemblPlants"/>
        </authorList>
    </citation>
    <scope>IDENTIFICATION</scope>
</reference>
<accession>A0A0E0BMA7</accession>
<dbReference type="Proteomes" id="UP000026961">
    <property type="component" value="Chromosome 11"/>
</dbReference>
<feature type="compositionally biased region" description="Pro residues" evidence="1">
    <location>
        <begin position="118"/>
        <end position="127"/>
    </location>
</feature>
<dbReference type="EnsemblPlants" id="OGLUM11G22390.1">
    <property type="protein sequence ID" value="OGLUM11G22390.1"/>
    <property type="gene ID" value="OGLUM11G22390"/>
</dbReference>
<evidence type="ECO:0000313" key="2">
    <source>
        <dbReference type="EnsemblPlants" id="OGLUM11G22390.1"/>
    </source>
</evidence>
<dbReference type="Gramene" id="OGLUM11G22390.1">
    <property type="protein sequence ID" value="OGLUM11G22390.1"/>
    <property type="gene ID" value="OGLUM11G22390"/>
</dbReference>
<feature type="compositionally biased region" description="Low complexity" evidence="1">
    <location>
        <begin position="74"/>
        <end position="89"/>
    </location>
</feature>